<accession>U2KRA4</accession>
<evidence type="ECO:0000313" key="2">
    <source>
        <dbReference type="Proteomes" id="UP000016600"/>
    </source>
</evidence>
<evidence type="ECO:0000313" key="1">
    <source>
        <dbReference type="EMBL" id="ERK01012.1"/>
    </source>
</evidence>
<dbReference type="AlphaFoldDB" id="U2KRA4"/>
<evidence type="ECO:0008006" key="3">
    <source>
        <dbReference type="Google" id="ProtNLM"/>
    </source>
</evidence>
<keyword evidence="2" id="KW-1185">Reference proteome</keyword>
<protein>
    <recommendedName>
        <fullName evidence="3">Prevent-host-death protein</fullName>
    </recommendedName>
</protein>
<organism evidence="1 2">
    <name type="scientific">Hoylesella pleuritidis F0068</name>
    <dbReference type="NCBI Taxonomy" id="1081904"/>
    <lineage>
        <taxon>Bacteria</taxon>
        <taxon>Pseudomonadati</taxon>
        <taxon>Bacteroidota</taxon>
        <taxon>Bacteroidia</taxon>
        <taxon>Bacteroidales</taxon>
        <taxon>Prevotellaceae</taxon>
        <taxon>Hoylesella</taxon>
    </lineage>
</organism>
<name>U2KRA4_9BACT</name>
<proteinExistence type="predicted"/>
<reference evidence="1 2" key="1">
    <citation type="submission" date="2013-08" db="EMBL/GenBank/DDBJ databases">
        <authorList>
            <person name="Durkin A.S."/>
            <person name="Haft D.R."/>
            <person name="McCorrison J."/>
            <person name="Torralba M."/>
            <person name="Gillis M."/>
            <person name="Haft D.H."/>
            <person name="Methe B."/>
            <person name="Sutton G."/>
            <person name="Nelson K.E."/>
        </authorList>
    </citation>
    <scope>NUCLEOTIDE SEQUENCE [LARGE SCALE GENOMIC DNA]</scope>
    <source>
        <strain evidence="1 2">F0068</strain>
    </source>
</reference>
<dbReference type="PATRIC" id="fig|1081904.3.peg.1389"/>
<dbReference type="Proteomes" id="UP000016600">
    <property type="component" value="Unassembled WGS sequence"/>
</dbReference>
<comment type="caution">
    <text evidence="1">The sequence shown here is derived from an EMBL/GenBank/DDBJ whole genome shotgun (WGS) entry which is preliminary data.</text>
</comment>
<gene>
    <name evidence="1" type="ORF">HMPREF1218_0937</name>
</gene>
<sequence length="70" mass="7972">MVLNKVDAGEEVIIHRGKDKSYMLTPIHNSDLVVSDEFKKKIAQAREDYRKGKGITCKTFEDSIALFETL</sequence>
<dbReference type="EMBL" id="AWET01000032">
    <property type="protein sequence ID" value="ERK01012.1"/>
    <property type="molecule type" value="Genomic_DNA"/>
</dbReference>